<dbReference type="eggNOG" id="COG3151">
    <property type="taxonomic scope" value="Bacteria"/>
</dbReference>
<dbReference type="PANTHER" id="PTHR38774:SF1">
    <property type="entry name" value="CYTOPLASMIC PROTEIN"/>
    <property type="match status" value="1"/>
</dbReference>
<accession>K6YJX9</accession>
<sequence>MKITNKQRKYVPDLPSLLAVCEANYARLLRLLPDCDTVTLSYSFEINEGLYYRVKILDSSRYTSTVELAQLANGVPTYMRPVMQVRLYHDANVAEVLSAQYIGSLKPSYAYPNTHMHQPNEKEMTNRFLAEWLAFCLRHAESIGSSEI</sequence>
<evidence type="ECO:0008006" key="3">
    <source>
        <dbReference type="Google" id="ProtNLM"/>
    </source>
</evidence>
<organism evidence="1 2">
    <name type="scientific">Aliiglaciecola lipolytica E3</name>
    <dbReference type="NCBI Taxonomy" id="1127673"/>
    <lineage>
        <taxon>Bacteria</taxon>
        <taxon>Pseudomonadati</taxon>
        <taxon>Pseudomonadota</taxon>
        <taxon>Gammaproteobacteria</taxon>
        <taxon>Alteromonadales</taxon>
        <taxon>Alteromonadaceae</taxon>
        <taxon>Aliiglaciecola</taxon>
    </lineage>
</organism>
<comment type="caution">
    <text evidence="1">The sequence shown here is derived from an EMBL/GenBank/DDBJ whole genome shotgun (WGS) entry which is preliminary data.</text>
</comment>
<dbReference type="Pfam" id="PF06853">
    <property type="entry name" value="DUF1249"/>
    <property type="match status" value="1"/>
</dbReference>
<evidence type="ECO:0000313" key="1">
    <source>
        <dbReference type="EMBL" id="GAC16913.1"/>
    </source>
</evidence>
<dbReference type="AlphaFoldDB" id="K6YJX9"/>
<dbReference type="PANTHER" id="PTHR38774">
    <property type="entry name" value="CYTOPLASMIC PROTEIN-RELATED"/>
    <property type="match status" value="1"/>
</dbReference>
<gene>
    <name evidence="1" type="ORF">GLIP_4302</name>
</gene>
<dbReference type="Proteomes" id="UP000006334">
    <property type="component" value="Unassembled WGS sequence"/>
</dbReference>
<dbReference type="RefSeq" id="WP_008846715.1">
    <property type="nucleotide sequence ID" value="NZ_BAEN01000076.1"/>
</dbReference>
<proteinExistence type="predicted"/>
<keyword evidence="2" id="KW-1185">Reference proteome</keyword>
<evidence type="ECO:0000313" key="2">
    <source>
        <dbReference type="Proteomes" id="UP000006334"/>
    </source>
</evidence>
<reference evidence="1 2" key="1">
    <citation type="journal article" date="2017" name="Antonie Van Leeuwenhoek">
        <title>Rhizobium rhizosphaerae sp. nov., a novel species isolated from rice rhizosphere.</title>
        <authorList>
            <person name="Zhao J.J."/>
            <person name="Zhang J."/>
            <person name="Zhang R.J."/>
            <person name="Zhang C.W."/>
            <person name="Yin H.Q."/>
            <person name="Zhang X.X."/>
        </authorList>
    </citation>
    <scope>NUCLEOTIDE SEQUENCE [LARGE SCALE GENOMIC DNA]</scope>
    <source>
        <strain evidence="1 2">E3</strain>
    </source>
</reference>
<dbReference type="STRING" id="1127673.GLIP_4302"/>
<name>K6YJX9_9ALTE</name>
<dbReference type="EMBL" id="BAEN01000076">
    <property type="protein sequence ID" value="GAC16913.1"/>
    <property type="molecule type" value="Genomic_DNA"/>
</dbReference>
<protein>
    <recommendedName>
        <fullName evidence="3">Cytoplasmic protein</fullName>
    </recommendedName>
</protein>
<dbReference type="InterPro" id="IPR009659">
    <property type="entry name" value="DUF1249"/>
</dbReference>